<evidence type="ECO:0000313" key="2">
    <source>
        <dbReference type="EMBL" id="KAL2555755.1"/>
    </source>
</evidence>
<sequence length="660" mass="71542">MVNSEKQESRNNRQIEDVNRVDQDTNGEDSINDSSDPTEISSVENPSLTQRLKEILVEDGDGDLLLQQSGRGDGFMRWLRALDMQVMGACRTDERLKPLLKLKFSAGAAEDCLLAHLSQHFEPSEVGMLARCLCIPLVSIRVGRITKQGSLLCPTAIRGNLNLTVLPTLDLRISFTGDDGHMERVATLSTDSQCSAVEIGEISADESGRSFLIKIPDGEIFYFWCCEKSKLLGNELLRKMKDLLTRKPSLAELTGINDSRFNCFASHLRAYLAGSMMASAQASSILPATPSLDNSVDSCEASYAESSLESPKTSRFGVYGSQGTKTNPVYQASLSFMSSSFKDLTSLSGVSREKLSRREELCMSYVDNLAFASPSCVEPNSSNCFEKDELSDATGTKLFPQFSFLDAIGNSVDLPFLGPETQIPSQLPISLGESVSLPPLSSLLATARQSSLLTSKLPLNLDKVPPIDFPPLLPEPLLRLPLPLPLPLSLSLSLPIPTSQQIVTFSPLTCEPIVHVPVIEVCSSGQGYLVNAGPTISTTIPSLGSDLASPLIPDVESVVERGARETLRLLISSSNQPNPQLLDVFPSVLTNGSHNPNILAVSNSIAAMGMVPFSEMSLEGSIGKRCISRDESVDRSEKPAGFGQSFFEDYCSDLRDEQTD</sequence>
<dbReference type="EMBL" id="JBFOLJ010000001">
    <property type="protein sequence ID" value="KAL2555755.1"/>
    <property type="molecule type" value="Genomic_DNA"/>
</dbReference>
<feature type="compositionally biased region" description="Basic and acidic residues" evidence="1">
    <location>
        <begin position="1"/>
        <end position="23"/>
    </location>
</feature>
<evidence type="ECO:0000256" key="1">
    <source>
        <dbReference type="SAM" id="MobiDB-lite"/>
    </source>
</evidence>
<keyword evidence="3" id="KW-1185">Reference proteome</keyword>
<reference evidence="3" key="1">
    <citation type="submission" date="2024-07" db="EMBL/GenBank/DDBJ databases">
        <title>Two chromosome-level genome assemblies of Korean endemic species Abeliophyllum distichum and Forsythia ovata (Oleaceae).</title>
        <authorList>
            <person name="Jang H."/>
        </authorList>
    </citation>
    <scope>NUCLEOTIDE SEQUENCE [LARGE SCALE GENOMIC DNA]</scope>
</reference>
<organism evidence="2 3">
    <name type="scientific">Forsythia ovata</name>
    <dbReference type="NCBI Taxonomy" id="205694"/>
    <lineage>
        <taxon>Eukaryota</taxon>
        <taxon>Viridiplantae</taxon>
        <taxon>Streptophyta</taxon>
        <taxon>Embryophyta</taxon>
        <taxon>Tracheophyta</taxon>
        <taxon>Spermatophyta</taxon>
        <taxon>Magnoliopsida</taxon>
        <taxon>eudicotyledons</taxon>
        <taxon>Gunneridae</taxon>
        <taxon>Pentapetalae</taxon>
        <taxon>asterids</taxon>
        <taxon>lamiids</taxon>
        <taxon>Lamiales</taxon>
        <taxon>Oleaceae</taxon>
        <taxon>Forsythieae</taxon>
        <taxon>Forsythia</taxon>
    </lineage>
</organism>
<accession>A0ABD1X5E4</accession>
<feature type="compositionally biased region" description="Polar residues" evidence="1">
    <location>
        <begin position="32"/>
        <end position="45"/>
    </location>
</feature>
<evidence type="ECO:0008006" key="4">
    <source>
        <dbReference type="Google" id="ProtNLM"/>
    </source>
</evidence>
<dbReference type="PANTHER" id="PTHR36741">
    <property type="entry name" value="OS07G0100500 PROTEIN"/>
    <property type="match status" value="1"/>
</dbReference>
<dbReference type="Proteomes" id="UP001604277">
    <property type="component" value="Unassembled WGS sequence"/>
</dbReference>
<feature type="region of interest" description="Disordered" evidence="1">
    <location>
        <begin position="1"/>
        <end position="45"/>
    </location>
</feature>
<gene>
    <name evidence="2" type="ORF">Fot_00494</name>
</gene>
<proteinExistence type="predicted"/>
<dbReference type="PANTHER" id="PTHR36741:SF1">
    <property type="entry name" value="OS07G0100500 PROTEIN"/>
    <property type="match status" value="1"/>
</dbReference>
<comment type="caution">
    <text evidence="2">The sequence shown here is derived from an EMBL/GenBank/DDBJ whole genome shotgun (WGS) entry which is preliminary data.</text>
</comment>
<dbReference type="AlphaFoldDB" id="A0ABD1X5E4"/>
<name>A0ABD1X5E4_9LAMI</name>
<protein>
    <recommendedName>
        <fullName evidence="4">Flocculation protein</fullName>
    </recommendedName>
</protein>
<evidence type="ECO:0000313" key="3">
    <source>
        <dbReference type="Proteomes" id="UP001604277"/>
    </source>
</evidence>